<feature type="region of interest" description="Disordered" evidence="1">
    <location>
        <begin position="81"/>
        <end position="100"/>
    </location>
</feature>
<dbReference type="RefSeq" id="XP_020106478.1">
    <property type="nucleotide sequence ID" value="XM_020250889.1"/>
</dbReference>
<evidence type="ECO:0000256" key="1">
    <source>
        <dbReference type="SAM" id="MobiDB-lite"/>
    </source>
</evidence>
<dbReference type="Proteomes" id="UP000515123">
    <property type="component" value="Linkage group 17"/>
</dbReference>
<gene>
    <name evidence="3" type="primary">LOC109722759</name>
</gene>
<sequence length="140" mass="14664">MGGGESISSNKGRSFGMGWWWWRRRRMSPASGGGRRRRRAAAAASAAVICCSPVLLPLLCLCLPFLCVAAACLRVGRPAAAAEESGGGGGGAFLGRCEEGEGEEEEGRLLQRYLEDQLGLVGALWDCDESAGVVGGGDRF</sequence>
<dbReference type="PANTHER" id="PTHR36322">
    <property type="entry name" value="TRANSMEMBRANE PROTEIN"/>
    <property type="match status" value="1"/>
</dbReference>
<dbReference type="GeneID" id="109722759"/>
<keyword evidence="2" id="KW-1185">Reference proteome</keyword>
<reference evidence="3" key="2">
    <citation type="submission" date="2025-08" db="UniProtKB">
        <authorList>
            <consortium name="RefSeq"/>
        </authorList>
    </citation>
    <scope>IDENTIFICATION</scope>
    <source>
        <tissue evidence="3">Leaf</tissue>
    </source>
</reference>
<organism evidence="2 3">
    <name type="scientific">Ananas comosus</name>
    <name type="common">Pineapple</name>
    <name type="synonym">Ananas ananas</name>
    <dbReference type="NCBI Taxonomy" id="4615"/>
    <lineage>
        <taxon>Eukaryota</taxon>
        <taxon>Viridiplantae</taxon>
        <taxon>Streptophyta</taxon>
        <taxon>Embryophyta</taxon>
        <taxon>Tracheophyta</taxon>
        <taxon>Spermatophyta</taxon>
        <taxon>Magnoliopsida</taxon>
        <taxon>Liliopsida</taxon>
        <taxon>Poales</taxon>
        <taxon>Bromeliaceae</taxon>
        <taxon>Bromelioideae</taxon>
        <taxon>Ananas</taxon>
    </lineage>
</organism>
<name>A0A6P5GK81_ANACO</name>
<accession>A0A6P5GK81</accession>
<dbReference type="PANTHER" id="PTHR36322:SF3">
    <property type="entry name" value="TRANSMEMBRANE PROTEIN"/>
    <property type="match status" value="1"/>
</dbReference>
<protein>
    <submittedName>
        <fullName evidence="3">Uncharacterized protein LOC109722759</fullName>
    </submittedName>
</protein>
<reference evidence="2" key="1">
    <citation type="journal article" date="2015" name="Nat. Genet.">
        <title>The pineapple genome and the evolution of CAM photosynthesis.</title>
        <authorList>
            <person name="Ming R."/>
            <person name="VanBuren R."/>
            <person name="Wai C.M."/>
            <person name="Tang H."/>
            <person name="Schatz M.C."/>
            <person name="Bowers J.E."/>
            <person name="Lyons E."/>
            <person name="Wang M.L."/>
            <person name="Chen J."/>
            <person name="Biggers E."/>
            <person name="Zhang J."/>
            <person name="Huang L."/>
            <person name="Zhang L."/>
            <person name="Miao W."/>
            <person name="Zhang J."/>
            <person name="Ye Z."/>
            <person name="Miao C."/>
            <person name="Lin Z."/>
            <person name="Wang H."/>
            <person name="Zhou H."/>
            <person name="Yim W.C."/>
            <person name="Priest H.D."/>
            <person name="Zheng C."/>
            <person name="Woodhouse M."/>
            <person name="Edger P.P."/>
            <person name="Guyot R."/>
            <person name="Guo H.B."/>
            <person name="Guo H."/>
            <person name="Zheng G."/>
            <person name="Singh R."/>
            <person name="Sharma A."/>
            <person name="Min X."/>
            <person name="Zheng Y."/>
            <person name="Lee H."/>
            <person name="Gurtowski J."/>
            <person name="Sedlazeck F.J."/>
            <person name="Harkess A."/>
            <person name="McKain M.R."/>
            <person name="Liao Z."/>
            <person name="Fang J."/>
            <person name="Liu J."/>
            <person name="Zhang X."/>
            <person name="Zhang Q."/>
            <person name="Hu W."/>
            <person name="Qin Y."/>
            <person name="Wang K."/>
            <person name="Chen L.Y."/>
            <person name="Shirley N."/>
            <person name="Lin Y.R."/>
            <person name="Liu L.Y."/>
            <person name="Hernandez A.G."/>
            <person name="Wright C.L."/>
            <person name="Bulone V."/>
            <person name="Tuskan G.A."/>
            <person name="Heath K."/>
            <person name="Zee F."/>
            <person name="Moore P.H."/>
            <person name="Sunkar R."/>
            <person name="Leebens-Mack J.H."/>
            <person name="Mockler T."/>
            <person name="Bennetzen J.L."/>
            <person name="Freeling M."/>
            <person name="Sankoff D."/>
            <person name="Paterson A.H."/>
            <person name="Zhu X."/>
            <person name="Yang X."/>
            <person name="Smith J.A."/>
            <person name="Cushman J.C."/>
            <person name="Paull R.E."/>
            <person name="Yu Q."/>
        </authorList>
    </citation>
    <scope>NUCLEOTIDE SEQUENCE [LARGE SCALE GENOMIC DNA]</scope>
    <source>
        <strain evidence="2">cv. F153</strain>
    </source>
</reference>
<proteinExistence type="predicted"/>
<evidence type="ECO:0000313" key="2">
    <source>
        <dbReference type="Proteomes" id="UP000515123"/>
    </source>
</evidence>
<dbReference type="AlphaFoldDB" id="A0A6P5GK81"/>
<evidence type="ECO:0000313" key="3">
    <source>
        <dbReference type="RefSeq" id="XP_020106478.1"/>
    </source>
</evidence>